<protein>
    <submittedName>
        <fullName evidence="1">Uncharacterized protein</fullName>
    </submittedName>
</protein>
<evidence type="ECO:0000313" key="1">
    <source>
        <dbReference type="EMBL" id="KAH3837731.1"/>
    </source>
</evidence>
<reference evidence="1" key="1">
    <citation type="journal article" date="2019" name="bioRxiv">
        <title>The Genome of the Zebra Mussel, Dreissena polymorpha: A Resource for Invasive Species Research.</title>
        <authorList>
            <person name="McCartney M.A."/>
            <person name="Auch B."/>
            <person name="Kono T."/>
            <person name="Mallez S."/>
            <person name="Zhang Y."/>
            <person name="Obille A."/>
            <person name="Becker A."/>
            <person name="Abrahante J.E."/>
            <person name="Garbe J."/>
            <person name="Badalamenti J.P."/>
            <person name="Herman A."/>
            <person name="Mangelson H."/>
            <person name="Liachko I."/>
            <person name="Sullivan S."/>
            <person name="Sone E.D."/>
            <person name="Koren S."/>
            <person name="Silverstein K.A.T."/>
            <person name="Beckman K.B."/>
            <person name="Gohl D.M."/>
        </authorList>
    </citation>
    <scope>NUCLEOTIDE SEQUENCE</scope>
    <source>
        <strain evidence="1">Duluth1</strain>
        <tissue evidence="1">Whole animal</tissue>
    </source>
</reference>
<keyword evidence="2" id="KW-1185">Reference proteome</keyword>
<dbReference type="Proteomes" id="UP000828390">
    <property type="component" value="Unassembled WGS sequence"/>
</dbReference>
<sequence>MFQLSSPYLLTDYNEGQDYGEEQVYQDQYWGGYQNSQRGRPWQPRGQGHMYQGHYGYQGHMMVLPRDGQNYKQQGYFQHRK</sequence>
<evidence type="ECO:0000313" key="2">
    <source>
        <dbReference type="Proteomes" id="UP000828390"/>
    </source>
</evidence>
<organism evidence="1 2">
    <name type="scientific">Dreissena polymorpha</name>
    <name type="common">Zebra mussel</name>
    <name type="synonym">Mytilus polymorpha</name>
    <dbReference type="NCBI Taxonomy" id="45954"/>
    <lineage>
        <taxon>Eukaryota</taxon>
        <taxon>Metazoa</taxon>
        <taxon>Spiralia</taxon>
        <taxon>Lophotrochozoa</taxon>
        <taxon>Mollusca</taxon>
        <taxon>Bivalvia</taxon>
        <taxon>Autobranchia</taxon>
        <taxon>Heteroconchia</taxon>
        <taxon>Euheterodonta</taxon>
        <taxon>Imparidentia</taxon>
        <taxon>Neoheterodontei</taxon>
        <taxon>Myida</taxon>
        <taxon>Dreissenoidea</taxon>
        <taxon>Dreissenidae</taxon>
        <taxon>Dreissena</taxon>
    </lineage>
</organism>
<name>A0A9D4KEH8_DREPO</name>
<dbReference type="AlphaFoldDB" id="A0A9D4KEH8"/>
<proteinExistence type="predicted"/>
<gene>
    <name evidence="1" type="ORF">DPMN_111132</name>
</gene>
<comment type="caution">
    <text evidence="1">The sequence shown here is derived from an EMBL/GenBank/DDBJ whole genome shotgun (WGS) entry which is preliminary data.</text>
</comment>
<reference evidence="1" key="2">
    <citation type="submission" date="2020-11" db="EMBL/GenBank/DDBJ databases">
        <authorList>
            <person name="McCartney M.A."/>
            <person name="Auch B."/>
            <person name="Kono T."/>
            <person name="Mallez S."/>
            <person name="Becker A."/>
            <person name="Gohl D.M."/>
            <person name="Silverstein K.A.T."/>
            <person name="Koren S."/>
            <person name="Bechman K.B."/>
            <person name="Herman A."/>
            <person name="Abrahante J.E."/>
            <person name="Garbe J."/>
        </authorList>
    </citation>
    <scope>NUCLEOTIDE SEQUENCE</scope>
    <source>
        <strain evidence="1">Duluth1</strain>
        <tissue evidence="1">Whole animal</tissue>
    </source>
</reference>
<dbReference type="EMBL" id="JAIWYP010000004">
    <property type="protein sequence ID" value="KAH3837731.1"/>
    <property type="molecule type" value="Genomic_DNA"/>
</dbReference>
<accession>A0A9D4KEH8</accession>